<proteinExistence type="predicted"/>
<evidence type="ECO:0000313" key="2">
    <source>
        <dbReference type="Proteomes" id="UP001055879"/>
    </source>
</evidence>
<accession>A0ACB9AYS3</accession>
<name>A0ACB9AYS3_ARCLA</name>
<reference evidence="2" key="1">
    <citation type="journal article" date="2022" name="Mol. Ecol. Resour.">
        <title>The genomes of chicory, endive, great burdock and yacon provide insights into Asteraceae palaeo-polyploidization history and plant inulin production.</title>
        <authorList>
            <person name="Fan W."/>
            <person name="Wang S."/>
            <person name="Wang H."/>
            <person name="Wang A."/>
            <person name="Jiang F."/>
            <person name="Liu H."/>
            <person name="Zhao H."/>
            <person name="Xu D."/>
            <person name="Zhang Y."/>
        </authorList>
    </citation>
    <scope>NUCLEOTIDE SEQUENCE [LARGE SCALE GENOMIC DNA]</scope>
    <source>
        <strain evidence="2">cv. Niubang</strain>
    </source>
</reference>
<protein>
    <submittedName>
        <fullName evidence="1">Uncharacterized protein</fullName>
    </submittedName>
</protein>
<reference evidence="1 2" key="2">
    <citation type="journal article" date="2022" name="Mol. Ecol. Resour.">
        <title>The genomes of chicory, endive, great burdock and yacon provide insights into Asteraceae paleo-polyploidization history and plant inulin production.</title>
        <authorList>
            <person name="Fan W."/>
            <person name="Wang S."/>
            <person name="Wang H."/>
            <person name="Wang A."/>
            <person name="Jiang F."/>
            <person name="Liu H."/>
            <person name="Zhao H."/>
            <person name="Xu D."/>
            <person name="Zhang Y."/>
        </authorList>
    </citation>
    <scope>NUCLEOTIDE SEQUENCE [LARGE SCALE GENOMIC DNA]</scope>
    <source>
        <strain evidence="2">cv. Niubang</strain>
    </source>
</reference>
<dbReference type="Proteomes" id="UP001055879">
    <property type="component" value="Linkage Group LG07"/>
</dbReference>
<organism evidence="1 2">
    <name type="scientific">Arctium lappa</name>
    <name type="common">Greater burdock</name>
    <name type="synonym">Lappa major</name>
    <dbReference type="NCBI Taxonomy" id="4217"/>
    <lineage>
        <taxon>Eukaryota</taxon>
        <taxon>Viridiplantae</taxon>
        <taxon>Streptophyta</taxon>
        <taxon>Embryophyta</taxon>
        <taxon>Tracheophyta</taxon>
        <taxon>Spermatophyta</taxon>
        <taxon>Magnoliopsida</taxon>
        <taxon>eudicotyledons</taxon>
        <taxon>Gunneridae</taxon>
        <taxon>Pentapetalae</taxon>
        <taxon>asterids</taxon>
        <taxon>campanulids</taxon>
        <taxon>Asterales</taxon>
        <taxon>Asteraceae</taxon>
        <taxon>Carduoideae</taxon>
        <taxon>Cardueae</taxon>
        <taxon>Arctiinae</taxon>
        <taxon>Arctium</taxon>
    </lineage>
</organism>
<sequence>MMGSEPRNDKAKVALSRDVVKEIKKCFICPLCGKTMEETVSLKDCMHSFCKKCIYEKLEDEDPKECPVCNREIGPNLDNYLRPDNVWRGVIETIEARIIVARTSDDQSRVGETSSQANPSIDRSTSGKFTPCA</sequence>
<keyword evidence="2" id="KW-1185">Reference proteome</keyword>
<dbReference type="EMBL" id="CM042053">
    <property type="protein sequence ID" value="KAI3714513.1"/>
    <property type="molecule type" value="Genomic_DNA"/>
</dbReference>
<comment type="caution">
    <text evidence="1">The sequence shown here is derived from an EMBL/GenBank/DDBJ whole genome shotgun (WGS) entry which is preliminary data.</text>
</comment>
<gene>
    <name evidence="1" type="ORF">L6452_21468</name>
</gene>
<evidence type="ECO:0000313" key="1">
    <source>
        <dbReference type="EMBL" id="KAI3714513.1"/>
    </source>
</evidence>